<keyword evidence="7" id="KW-0547">Nucleotide-binding</keyword>
<dbReference type="STRING" id="741276.A0A2S5BET3"/>
<dbReference type="FunFam" id="1.10.10.10:FF:000053">
    <property type="entry name" value="Serine/threonine-protein kinase RIO2"/>
    <property type="match status" value="1"/>
</dbReference>
<evidence type="ECO:0000256" key="7">
    <source>
        <dbReference type="ARBA" id="ARBA00022741"/>
    </source>
</evidence>
<evidence type="ECO:0000256" key="3">
    <source>
        <dbReference type="ARBA" id="ARBA00012513"/>
    </source>
</evidence>
<dbReference type="PANTHER" id="PTHR45852:SF1">
    <property type="entry name" value="SERINE_THREONINE-PROTEIN KINASE RIO2"/>
    <property type="match status" value="1"/>
</dbReference>
<keyword evidence="5" id="KW-0808">Transferase</keyword>
<feature type="compositionally biased region" description="Basic residues" evidence="15">
    <location>
        <begin position="480"/>
        <end position="492"/>
    </location>
</feature>
<dbReference type="EMBL" id="PJQD01000018">
    <property type="protein sequence ID" value="POY75274.1"/>
    <property type="molecule type" value="Genomic_DNA"/>
</dbReference>
<evidence type="ECO:0000313" key="17">
    <source>
        <dbReference type="EMBL" id="POY75274.1"/>
    </source>
</evidence>
<feature type="compositionally biased region" description="Basic and acidic residues" evidence="15">
    <location>
        <begin position="417"/>
        <end position="435"/>
    </location>
</feature>
<dbReference type="CDD" id="cd05144">
    <property type="entry name" value="RIO2_C"/>
    <property type="match status" value="1"/>
</dbReference>
<gene>
    <name evidence="17" type="ORF">BMF94_1644</name>
</gene>
<feature type="compositionally biased region" description="Gly residues" evidence="15">
    <location>
        <begin position="552"/>
        <end position="561"/>
    </location>
</feature>
<comment type="caution">
    <text evidence="17">The sequence shown here is derived from an EMBL/GenBank/DDBJ whole genome shotgun (WGS) entry which is preliminary data.</text>
</comment>
<evidence type="ECO:0000256" key="10">
    <source>
        <dbReference type="ARBA" id="ARBA00022842"/>
    </source>
</evidence>
<dbReference type="Gene3D" id="1.10.10.10">
    <property type="entry name" value="Winged helix-like DNA-binding domain superfamily/Winged helix DNA-binding domain"/>
    <property type="match status" value="1"/>
</dbReference>
<keyword evidence="10" id="KW-0460">Magnesium</keyword>
<reference evidence="17 18" key="1">
    <citation type="journal article" date="2018" name="Front. Microbiol.">
        <title>Prospects for Fungal Bioremediation of Acidic Radioactive Waste Sites: Characterization and Genome Sequence of Rhodotorula taiwanensis MD1149.</title>
        <authorList>
            <person name="Tkavc R."/>
            <person name="Matrosova V.Y."/>
            <person name="Grichenko O.E."/>
            <person name="Gostincar C."/>
            <person name="Volpe R.P."/>
            <person name="Klimenkova P."/>
            <person name="Gaidamakova E.K."/>
            <person name="Zhou C.E."/>
            <person name="Stewart B.J."/>
            <person name="Lyman M.G."/>
            <person name="Malfatti S.A."/>
            <person name="Rubinfeld B."/>
            <person name="Courtot M."/>
            <person name="Singh J."/>
            <person name="Dalgard C.L."/>
            <person name="Hamilton T."/>
            <person name="Frey K.G."/>
            <person name="Gunde-Cimerman N."/>
            <person name="Dugan L."/>
            <person name="Daly M.J."/>
        </authorList>
    </citation>
    <scope>NUCLEOTIDE SEQUENCE [LARGE SCALE GENOMIC DNA]</scope>
    <source>
        <strain evidence="17 18">MD1149</strain>
    </source>
</reference>
<dbReference type="Pfam" id="PF01163">
    <property type="entry name" value="RIO1"/>
    <property type="match status" value="2"/>
</dbReference>
<evidence type="ECO:0000256" key="4">
    <source>
        <dbReference type="ARBA" id="ARBA00022527"/>
    </source>
</evidence>
<dbReference type="GO" id="GO:0005829">
    <property type="term" value="C:cytosol"/>
    <property type="evidence" value="ECO:0007669"/>
    <property type="project" value="TreeGrafter"/>
</dbReference>
<evidence type="ECO:0000313" key="18">
    <source>
        <dbReference type="Proteomes" id="UP000237144"/>
    </source>
</evidence>
<dbReference type="Proteomes" id="UP000237144">
    <property type="component" value="Unassembled WGS sequence"/>
</dbReference>
<dbReference type="OrthoDB" id="10258631at2759"/>
<comment type="cofactor">
    <cofactor evidence="1">
        <name>Mg(2+)</name>
        <dbReference type="ChEBI" id="CHEBI:18420"/>
    </cofactor>
</comment>
<sequence length="561" mass="63212">MKLDATDLRYISSDAFRVLAAVEQGSKNHEIVPSPLIAQLAGARSGGVNKALGELAKKKLVAKVQNAKYEGYRLTYGGYDFLACRTFAKRDTIYSVGNQIGTGKESDIYVVADDDGAQMVMKIHRLGRMSFRAIKSKRDYLRKGQSASWMYMSRLAAIKEYAFMKVLHEHGFPVPQPIDQSRHCLIMELIDAFPLRQIASVPSPGALYSSLMDMIVRLARSGLIHGDFNEFNLLIRDHRTDAEKDRDDETTEDREARIEREGGDFPVKVELEGEEFEERRKREREGTLLEPVLIDFPQMVSTDHADAEYYFNRDVECVRTFFSRRFKYESSVYPKFNTTIRDGVREFDLDVEVAASGFKREDRKALDDYMAELAAHDAANGEIASDEEYSDESERERDDDEEDDEAVTAQAEDDLPDVSRVRISEPTEQAAKAEAEQESEEERDSGDEDDEEVSGSGSDDEDEDEDQDDESGSGSEFGRTKQRQPRIGRRPVRTGNRDVEAIVSASLSRSKAQQDRRHHGKKPVSANVLGRQKGSKKKQNANAREARTASKQGGGRGGDFF</sequence>
<dbReference type="InterPro" id="IPR018934">
    <property type="entry name" value="RIO_dom"/>
</dbReference>
<keyword evidence="9" id="KW-0067">ATP-binding</keyword>
<dbReference type="Gene3D" id="1.10.510.10">
    <property type="entry name" value="Transferase(Phosphotransferase) domain 1"/>
    <property type="match status" value="1"/>
</dbReference>
<dbReference type="InterPro" id="IPR036390">
    <property type="entry name" value="WH_DNA-bd_sf"/>
</dbReference>
<dbReference type="Gene3D" id="3.30.200.20">
    <property type="entry name" value="Phosphorylase Kinase, domain 1"/>
    <property type="match status" value="1"/>
</dbReference>
<keyword evidence="8" id="KW-0418">Kinase</keyword>
<dbReference type="GO" id="GO:0005634">
    <property type="term" value="C:nucleus"/>
    <property type="evidence" value="ECO:0007669"/>
    <property type="project" value="TreeGrafter"/>
</dbReference>
<dbReference type="SUPFAM" id="SSF46785">
    <property type="entry name" value="Winged helix' DNA-binding domain"/>
    <property type="match status" value="1"/>
</dbReference>
<accession>A0A2S5BET3</accession>
<evidence type="ECO:0000256" key="15">
    <source>
        <dbReference type="SAM" id="MobiDB-lite"/>
    </source>
</evidence>
<feature type="compositionally biased region" description="Acidic residues" evidence="15">
    <location>
        <begin position="384"/>
        <end position="416"/>
    </location>
</feature>
<organism evidence="17 18">
    <name type="scientific">Rhodotorula taiwanensis</name>
    <dbReference type="NCBI Taxonomy" id="741276"/>
    <lineage>
        <taxon>Eukaryota</taxon>
        <taxon>Fungi</taxon>
        <taxon>Dikarya</taxon>
        <taxon>Basidiomycota</taxon>
        <taxon>Pucciniomycotina</taxon>
        <taxon>Microbotryomycetes</taxon>
        <taxon>Sporidiobolales</taxon>
        <taxon>Sporidiobolaceae</taxon>
        <taxon>Rhodotorula</taxon>
    </lineage>
</organism>
<dbReference type="Pfam" id="PF09202">
    <property type="entry name" value="Rio2_N"/>
    <property type="match status" value="1"/>
</dbReference>
<feature type="compositionally biased region" description="Acidic residues" evidence="15">
    <location>
        <begin position="436"/>
        <end position="471"/>
    </location>
</feature>
<feature type="domain" description="RIO kinase" evidence="16">
    <location>
        <begin position="65"/>
        <end position="342"/>
    </location>
</feature>
<keyword evidence="4" id="KW-0723">Serine/threonine-protein kinase</keyword>
<dbReference type="InterPro" id="IPR015285">
    <property type="entry name" value="RIO2_wHTH_N"/>
</dbReference>
<evidence type="ECO:0000256" key="6">
    <source>
        <dbReference type="ARBA" id="ARBA00022723"/>
    </source>
</evidence>
<evidence type="ECO:0000256" key="2">
    <source>
        <dbReference type="ARBA" id="ARBA00009196"/>
    </source>
</evidence>
<evidence type="ECO:0000256" key="8">
    <source>
        <dbReference type="ARBA" id="ARBA00022777"/>
    </source>
</evidence>
<dbReference type="GO" id="GO:0004674">
    <property type="term" value="F:protein serine/threonine kinase activity"/>
    <property type="evidence" value="ECO:0007669"/>
    <property type="project" value="UniProtKB-KW"/>
</dbReference>
<dbReference type="AlphaFoldDB" id="A0A2S5BET3"/>
<dbReference type="InterPro" id="IPR018935">
    <property type="entry name" value="RIO_kinase_CS"/>
</dbReference>
<evidence type="ECO:0000256" key="11">
    <source>
        <dbReference type="ARBA" id="ARBA00047899"/>
    </source>
</evidence>
<keyword evidence="18" id="KW-1185">Reference proteome</keyword>
<comment type="catalytic activity">
    <reaction evidence="12">
        <text>L-seryl-[protein] + ATP = O-phospho-L-seryl-[protein] + ADP + H(+)</text>
        <dbReference type="Rhea" id="RHEA:17989"/>
        <dbReference type="Rhea" id="RHEA-COMP:9863"/>
        <dbReference type="Rhea" id="RHEA-COMP:11604"/>
        <dbReference type="ChEBI" id="CHEBI:15378"/>
        <dbReference type="ChEBI" id="CHEBI:29999"/>
        <dbReference type="ChEBI" id="CHEBI:30616"/>
        <dbReference type="ChEBI" id="CHEBI:83421"/>
        <dbReference type="ChEBI" id="CHEBI:456216"/>
        <dbReference type="EC" id="2.7.11.1"/>
    </reaction>
</comment>
<dbReference type="EC" id="2.7.11.1" evidence="3"/>
<feature type="region of interest" description="Disordered" evidence="15">
    <location>
        <begin position="377"/>
        <end position="561"/>
    </location>
</feature>
<evidence type="ECO:0000259" key="16">
    <source>
        <dbReference type="SMART" id="SM00090"/>
    </source>
</evidence>
<dbReference type="GO" id="GO:0030688">
    <property type="term" value="C:preribosome, small subunit precursor"/>
    <property type="evidence" value="ECO:0007669"/>
    <property type="project" value="TreeGrafter"/>
</dbReference>
<evidence type="ECO:0000256" key="14">
    <source>
        <dbReference type="ARBA" id="ARBA00068837"/>
    </source>
</evidence>
<dbReference type="GO" id="GO:0030490">
    <property type="term" value="P:maturation of SSU-rRNA"/>
    <property type="evidence" value="ECO:0007669"/>
    <property type="project" value="TreeGrafter"/>
</dbReference>
<comment type="similarity">
    <text evidence="2">Belongs to the protein kinase superfamily. RIO-type Ser/Thr kinase family.</text>
</comment>
<evidence type="ECO:0000256" key="9">
    <source>
        <dbReference type="ARBA" id="ARBA00022840"/>
    </source>
</evidence>
<keyword evidence="6" id="KW-0479">Metal-binding</keyword>
<evidence type="ECO:0000256" key="12">
    <source>
        <dbReference type="ARBA" id="ARBA00048679"/>
    </source>
</evidence>
<evidence type="ECO:0000256" key="5">
    <source>
        <dbReference type="ARBA" id="ARBA00022679"/>
    </source>
</evidence>
<dbReference type="InterPro" id="IPR011009">
    <property type="entry name" value="Kinase-like_dom_sf"/>
</dbReference>
<dbReference type="PANTHER" id="PTHR45852">
    <property type="entry name" value="SER/THR-PROTEIN KINASE RIO2"/>
    <property type="match status" value="1"/>
</dbReference>
<evidence type="ECO:0000256" key="13">
    <source>
        <dbReference type="ARBA" id="ARBA00068353"/>
    </source>
</evidence>
<evidence type="ECO:0000256" key="1">
    <source>
        <dbReference type="ARBA" id="ARBA00001946"/>
    </source>
</evidence>
<protein>
    <recommendedName>
        <fullName evidence="13">Serine/threonine-protein kinase RIO2</fullName>
        <ecNumber evidence="3">2.7.11.1</ecNumber>
    </recommendedName>
    <alternativeName>
        <fullName evidence="14">Serine/threonine-protein kinase rio2</fullName>
    </alternativeName>
</protein>
<comment type="catalytic activity">
    <reaction evidence="11">
        <text>L-threonyl-[protein] + ATP = O-phospho-L-threonyl-[protein] + ADP + H(+)</text>
        <dbReference type="Rhea" id="RHEA:46608"/>
        <dbReference type="Rhea" id="RHEA-COMP:11060"/>
        <dbReference type="Rhea" id="RHEA-COMP:11605"/>
        <dbReference type="ChEBI" id="CHEBI:15378"/>
        <dbReference type="ChEBI" id="CHEBI:30013"/>
        <dbReference type="ChEBI" id="CHEBI:30616"/>
        <dbReference type="ChEBI" id="CHEBI:61977"/>
        <dbReference type="ChEBI" id="CHEBI:456216"/>
        <dbReference type="EC" id="2.7.11.1"/>
    </reaction>
</comment>
<name>A0A2S5BET3_9BASI</name>
<dbReference type="GO" id="GO:0046872">
    <property type="term" value="F:metal ion binding"/>
    <property type="evidence" value="ECO:0007669"/>
    <property type="project" value="UniProtKB-KW"/>
</dbReference>
<dbReference type="InterPro" id="IPR000687">
    <property type="entry name" value="RIO_kinase"/>
</dbReference>
<proteinExistence type="inferred from homology"/>
<dbReference type="GO" id="GO:0005524">
    <property type="term" value="F:ATP binding"/>
    <property type="evidence" value="ECO:0007669"/>
    <property type="project" value="UniProtKB-KW"/>
</dbReference>
<dbReference type="SUPFAM" id="SSF56112">
    <property type="entry name" value="Protein kinase-like (PK-like)"/>
    <property type="match status" value="1"/>
</dbReference>
<dbReference type="FunFam" id="3.30.200.20:FF:000052">
    <property type="entry name" value="Serine/threonine-protein kinase RIO2"/>
    <property type="match status" value="1"/>
</dbReference>
<dbReference type="InterPro" id="IPR030484">
    <property type="entry name" value="Rio2"/>
</dbReference>
<dbReference type="SMART" id="SM00090">
    <property type="entry name" value="RIO"/>
    <property type="match status" value="1"/>
</dbReference>
<dbReference type="PROSITE" id="PS01245">
    <property type="entry name" value="RIO1"/>
    <property type="match status" value="1"/>
</dbReference>
<dbReference type="InterPro" id="IPR036388">
    <property type="entry name" value="WH-like_DNA-bd_sf"/>
</dbReference>